<name>A0A399QR40_9PROT</name>
<dbReference type="GO" id="GO:0000976">
    <property type="term" value="F:transcription cis-regulatory region binding"/>
    <property type="evidence" value="ECO:0007669"/>
    <property type="project" value="TreeGrafter"/>
</dbReference>
<evidence type="ECO:0000313" key="9">
    <source>
        <dbReference type="EMBL" id="RIJ21396.1"/>
    </source>
</evidence>
<dbReference type="SUPFAM" id="SSF89447">
    <property type="entry name" value="AbrB/MazE/MraZ-like"/>
    <property type="match status" value="1"/>
</dbReference>
<comment type="subunit">
    <text evidence="7">Forms oligomers.</text>
</comment>
<evidence type="ECO:0000256" key="7">
    <source>
        <dbReference type="HAMAP-Rule" id="MF_01008"/>
    </source>
</evidence>
<keyword evidence="2 7" id="KW-0963">Cytoplasm</keyword>
<keyword evidence="3" id="KW-0677">Repeat</keyword>
<evidence type="ECO:0000256" key="2">
    <source>
        <dbReference type="ARBA" id="ARBA00022490"/>
    </source>
</evidence>
<dbReference type="HAMAP" id="MF_01008">
    <property type="entry name" value="MraZ"/>
    <property type="match status" value="1"/>
</dbReference>
<proteinExistence type="inferred from homology"/>
<dbReference type="GO" id="GO:0009295">
    <property type="term" value="C:nucleoid"/>
    <property type="evidence" value="ECO:0007669"/>
    <property type="project" value="UniProtKB-SubCell"/>
</dbReference>
<dbReference type="InterPro" id="IPR038619">
    <property type="entry name" value="MraZ_sf"/>
</dbReference>
<keyword evidence="4 7" id="KW-0805">Transcription regulation</keyword>
<evidence type="ECO:0000256" key="1">
    <source>
        <dbReference type="ARBA" id="ARBA00013860"/>
    </source>
</evidence>
<keyword evidence="6 7" id="KW-0804">Transcription</keyword>
<dbReference type="InterPro" id="IPR037914">
    <property type="entry name" value="SpoVT-AbrB_sf"/>
</dbReference>
<keyword evidence="5 7" id="KW-0238">DNA-binding</keyword>
<feature type="domain" description="SpoVT-AbrB" evidence="8">
    <location>
        <begin position="80"/>
        <end position="123"/>
    </location>
</feature>
<protein>
    <recommendedName>
        <fullName evidence="1 7">Transcriptional regulator MraZ</fullName>
    </recommendedName>
</protein>
<dbReference type="InterPro" id="IPR007159">
    <property type="entry name" value="SpoVT-AbrB_dom"/>
</dbReference>
<dbReference type="GO" id="GO:0005737">
    <property type="term" value="C:cytoplasm"/>
    <property type="evidence" value="ECO:0007669"/>
    <property type="project" value="UniProtKB-UniRule"/>
</dbReference>
<dbReference type="OrthoDB" id="9807753at2"/>
<gene>
    <name evidence="7" type="primary">mraZ</name>
    <name evidence="9" type="ORF">D1224_13875</name>
</gene>
<evidence type="ECO:0000313" key="10">
    <source>
        <dbReference type="Proteomes" id="UP000265431"/>
    </source>
</evidence>
<dbReference type="Gene3D" id="3.40.1550.20">
    <property type="entry name" value="Transcriptional regulator MraZ domain"/>
    <property type="match status" value="1"/>
</dbReference>
<dbReference type="GO" id="GO:2000143">
    <property type="term" value="P:negative regulation of DNA-templated transcription initiation"/>
    <property type="evidence" value="ECO:0007669"/>
    <property type="project" value="TreeGrafter"/>
</dbReference>
<dbReference type="CDD" id="cd16321">
    <property type="entry name" value="MraZ_C"/>
    <property type="match status" value="1"/>
</dbReference>
<comment type="caution">
    <text evidence="9">The sequence shown here is derived from an EMBL/GenBank/DDBJ whole genome shotgun (WGS) entry which is preliminary data.</text>
</comment>
<dbReference type="CDD" id="cd16320">
    <property type="entry name" value="MraZ_N"/>
    <property type="match status" value="1"/>
</dbReference>
<feature type="domain" description="SpoVT-AbrB" evidence="8">
    <location>
        <begin position="5"/>
        <end position="51"/>
    </location>
</feature>
<dbReference type="EMBL" id="QWGB01000009">
    <property type="protein sequence ID" value="RIJ21396.1"/>
    <property type="molecule type" value="Genomic_DNA"/>
</dbReference>
<dbReference type="PROSITE" id="PS51740">
    <property type="entry name" value="SPOVT_ABRB"/>
    <property type="match status" value="2"/>
</dbReference>
<dbReference type="Pfam" id="PF02381">
    <property type="entry name" value="MraZ"/>
    <property type="match status" value="2"/>
</dbReference>
<dbReference type="PANTHER" id="PTHR34701">
    <property type="entry name" value="TRANSCRIPTIONAL REGULATOR MRAZ"/>
    <property type="match status" value="1"/>
</dbReference>
<comment type="similarity">
    <text evidence="7">Belongs to the MraZ family.</text>
</comment>
<keyword evidence="10" id="KW-1185">Reference proteome</keyword>
<comment type="subcellular location">
    <subcellularLocation>
        <location evidence="7">Cytoplasm</location>
        <location evidence="7">Nucleoid</location>
    </subcellularLocation>
</comment>
<dbReference type="InterPro" id="IPR020603">
    <property type="entry name" value="MraZ_dom"/>
</dbReference>
<evidence type="ECO:0000256" key="4">
    <source>
        <dbReference type="ARBA" id="ARBA00023015"/>
    </source>
</evidence>
<reference evidence="9 10" key="1">
    <citation type="submission" date="2018-08" db="EMBL/GenBank/DDBJ databases">
        <title>Henriciella mobilis sp. nov., isolated from seawater.</title>
        <authorList>
            <person name="Cheng H."/>
            <person name="Wu Y.-H."/>
            <person name="Xu X.-W."/>
            <person name="Guo L.-L."/>
        </authorList>
    </citation>
    <scope>NUCLEOTIDE SEQUENCE [LARGE SCALE GENOMIC DNA]</scope>
    <source>
        <strain evidence="9 10">CCUG66934</strain>
    </source>
</reference>
<dbReference type="PANTHER" id="PTHR34701:SF1">
    <property type="entry name" value="TRANSCRIPTIONAL REGULATOR MRAZ"/>
    <property type="match status" value="1"/>
</dbReference>
<dbReference type="InterPro" id="IPR035644">
    <property type="entry name" value="MraZ_C"/>
</dbReference>
<accession>A0A399QR40</accession>
<dbReference type="GO" id="GO:0003700">
    <property type="term" value="F:DNA-binding transcription factor activity"/>
    <property type="evidence" value="ECO:0007669"/>
    <property type="project" value="UniProtKB-UniRule"/>
</dbReference>
<dbReference type="InterPro" id="IPR003444">
    <property type="entry name" value="MraZ"/>
</dbReference>
<dbReference type="RefSeq" id="WP_119380548.1">
    <property type="nucleotide sequence ID" value="NZ_QWGB01000009.1"/>
</dbReference>
<organism evidence="9 10">
    <name type="scientific">Henriciella barbarensis</name>
    <dbReference type="NCBI Taxonomy" id="86342"/>
    <lineage>
        <taxon>Bacteria</taxon>
        <taxon>Pseudomonadati</taxon>
        <taxon>Pseudomonadota</taxon>
        <taxon>Alphaproteobacteria</taxon>
        <taxon>Hyphomonadales</taxon>
        <taxon>Hyphomonadaceae</taxon>
        <taxon>Henriciella</taxon>
    </lineage>
</organism>
<evidence type="ECO:0000256" key="3">
    <source>
        <dbReference type="ARBA" id="ARBA00022737"/>
    </source>
</evidence>
<evidence type="ECO:0000256" key="5">
    <source>
        <dbReference type="ARBA" id="ARBA00023125"/>
    </source>
</evidence>
<evidence type="ECO:0000256" key="6">
    <source>
        <dbReference type="ARBA" id="ARBA00023163"/>
    </source>
</evidence>
<evidence type="ECO:0000259" key="8">
    <source>
        <dbReference type="PROSITE" id="PS51740"/>
    </source>
</evidence>
<dbReference type="InterPro" id="IPR035642">
    <property type="entry name" value="MraZ_N"/>
</dbReference>
<dbReference type="AlphaFoldDB" id="A0A399QR40"/>
<dbReference type="Proteomes" id="UP000265431">
    <property type="component" value="Unassembled WGS sequence"/>
</dbReference>
<sequence>MFVSTYETALDAKGRVSVPASFRAALGGGSRLFLWPAMDGSGCLEGGGDELMALYRQTLARMAPTDPHRRAFMHAIFTKSADLKMDDTGRITLPGHLLEAAGITKKLVFAGAFDRFHIWEPSRFQAFDEKMAQAALENQGALDEPFQKAMASGNLPGVGSAGTGGL</sequence>